<dbReference type="eggNOG" id="COG2072">
    <property type="taxonomic scope" value="Bacteria"/>
</dbReference>
<dbReference type="RefSeq" id="WP_035517971.1">
    <property type="nucleotide sequence ID" value="NZ_KN234795.1"/>
</dbReference>
<protein>
    <submittedName>
        <fullName evidence="5">Cyclohexanone monooxygenase</fullName>
        <ecNumber evidence="5">1.14.13.22</ecNumber>
    </submittedName>
</protein>
<evidence type="ECO:0000313" key="6">
    <source>
        <dbReference type="Proteomes" id="UP000029640"/>
    </source>
</evidence>
<dbReference type="HOGENOM" id="CLU_006937_7_1_6"/>
<keyword evidence="5" id="KW-0503">Monooxygenase</keyword>
<sequence length="488" mass="55159">MAADNNSHQVIIIGAGMSGLCMGIALLKRGIRDFVILEKSPAVGGTWYDNSYPGACCDVPSVLYSYSFAPKPDWSRLHAPHDEIRAYFEDTAERFGLRRHLRLSTSVKRAAFGDDDLWHVELASGERLSARALVSGLGQLNVPFTPTFPGAERFEGESFHSARWNHDLPLAGKRVAVIGTAASALQFIPHVAREAAQLYVYQRSPNYVVRRGDRAYHDWEKRLFARLPLAQKLARLLVWLRGEWVLYPVLRSKSRITRALLERKSRQYLEEEVDDPTLREKLTPRYRIGCKRILFSDDYYSAFRRSTVELVTSPIEGIDEPGVITADGAARPVDVIIYGTGFQTHPMQGQVEFAGRGGRTLAEAWADGEEAYRGVCTAGFPNFFMLYGPNSNLGSNSIIFMVERQCRYVAACIDKLLVHDLKRLEVNPGVQRAYNDRMQGELAQTVWASDCDSWYKDGKGRISNNWPRSTAAYWWHMRTPDFADFDMA</sequence>
<keyword evidence="4" id="KW-1133">Transmembrane helix</keyword>
<dbReference type="PANTHER" id="PTHR42877">
    <property type="entry name" value="L-ORNITHINE N(5)-MONOOXYGENASE-RELATED"/>
    <property type="match status" value="1"/>
</dbReference>
<gene>
    <name evidence="5" type="ORF">HRUBRA_02256</name>
</gene>
<proteinExistence type="predicted"/>
<dbReference type="SUPFAM" id="SSF51905">
    <property type="entry name" value="FAD/NAD(P)-binding domain"/>
    <property type="match status" value="2"/>
</dbReference>
<dbReference type="AlphaFoldDB" id="A0A095WX22"/>
<dbReference type="GO" id="GO:0004499">
    <property type="term" value="F:N,N-dimethylaniline monooxygenase activity"/>
    <property type="evidence" value="ECO:0007669"/>
    <property type="project" value="InterPro"/>
</dbReference>
<name>A0A095WX22_9GAMM</name>
<comment type="caution">
    <text evidence="5">The sequence shown here is derived from an EMBL/GenBank/DDBJ whole genome shotgun (WGS) entry which is preliminary data.</text>
</comment>
<dbReference type="PATRIC" id="fig|1265313.6.peg.2227"/>
<evidence type="ECO:0000256" key="4">
    <source>
        <dbReference type="SAM" id="Phobius"/>
    </source>
</evidence>
<dbReference type="InterPro" id="IPR020946">
    <property type="entry name" value="Flavin_mOase-like"/>
</dbReference>
<dbReference type="EC" id="1.14.13.22" evidence="5"/>
<evidence type="ECO:0000313" key="5">
    <source>
        <dbReference type="EMBL" id="KGE03159.1"/>
    </source>
</evidence>
<evidence type="ECO:0000256" key="2">
    <source>
        <dbReference type="ARBA" id="ARBA00022827"/>
    </source>
</evidence>
<dbReference type="STRING" id="1265313.HRUBRA_02256"/>
<dbReference type="Pfam" id="PF00743">
    <property type="entry name" value="FMO-like"/>
    <property type="match status" value="1"/>
</dbReference>
<dbReference type="GO" id="GO:0018667">
    <property type="term" value="F:cyclohexanone monooxygenase activity"/>
    <property type="evidence" value="ECO:0007669"/>
    <property type="project" value="UniProtKB-EC"/>
</dbReference>
<keyword evidence="1" id="KW-0285">Flavoprotein</keyword>
<dbReference type="InterPro" id="IPR036188">
    <property type="entry name" value="FAD/NAD-bd_sf"/>
</dbReference>
<dbReference type="InterPro" id="IPR051209">
    <property type="entry name" value="FAD-bind_Monooxygenase_sf"/>
</dbReference>
<organism evidence="5 6">
    <name type="scientific">Pseudohaliea rubra DSM 19751</name>
    <dbReference type="NCBI Taxonomy" id="1265313"/>
    <lineage>
        <taxon>Bacteria</taxon>
        <taxon>Pseudomonadati</taxon>
        <taxon>Pseudomonadota</taxon>
        <taxon>Gammaproteobacteria</taxon>
        <taxon>Cellvibrionales</taxon>
        <taxon>Halieaceae</taxon>
        <taxon>Pseudohaliea</taxon>
    </lineage>
</organism>
<feature type="transmembrane region" description="Helical" evidence="4">
    <location>
        <begin position="6"/>
        <end position="27"/>
    </location>
</feature>
<keyword evidence="2" id="KW-0274">FAD</keyword>
<dbReference type="Gene3D" id="3.50.50.60">
    <property type="entry name" value="FAD/NAD(P)-binding domain"/>
    <property type="match status" value="2"/>
</dbReference>
<reference evidence="5 6" key="1">
    <citation type="journal article" date="2014" name="Genome Announc.">
        <title>Genome Sequence of Gammaproteobacterial Pseudohaliea rubra Type Strain DSM 19751, Isolated from Coastal Seawater of the Mediterranean Sea.</title>
        <authorList>
            <person name="Spring S."/>
            <person name="Fiebig A."/>
            <person name="Riedel T."/>
            <person name="Goker M."/>
            <person name="Klenk H.P."/>
        </authorList>
    </citation>
    <scope>NUCLEOTIDE SEQUENCE [LARGE SCALE GENOMIC DNA]</scope>
    <source>
        <strain evidence="5 6">DSM 19751</strain>
    </source>
</reference>
<keyword evidence="6" id="KW-1185">Reference proteome</keyword>
<dbReference type="GO" id="GO:0050660">
    <property type="term" value="F:flavin adenine dinucleotide binding"/>
    <property type="evidence" value="ECO:0007669"/>
    <property type="project" value="InterPro"/>
</dbReference>
<dbReference type="PANTHER" id="PTHR42877:SF4">
    <property type="entry name" value="FAD_NAD(P)-BINDING DOMAIN-CONTAINING PROTEIN-RELATED"/>
    <property type="match status" value="1"/>
</dbReference>
<dbReference type="EMBL" id="AUVB01000066">
    <property type="protein sequence ID" value="KGE03159.1"/>
    <property type="molecule type" value="Genomic_DNA"/>
</dbReference>
<dbReference type="Proteomes" id="UP000029640">
    <property type="component" value="Unassembled WGS sequence"/>
</dbReference>
<keyword evidence="4" id="KW-0812">Transmembrane</keyword>
<dbReference type="GO" id="GO:0050661">
    <property type="term" value="F:NADP binding"/>
    <property type="evidence" value="ECO:0007669"/>
    <property type="project" value="InterPro"/>
</dbReference>
<keyword evidence="3 5" id="KW-0560">Oxidoreductase</keyword>
<accession>A0A095WX22</accession>
<keyword evidence="4" id="KW-0472">Membrane</keyword>
<evidence type="ECO:0000256" key="1">
    <source>
        <dbReference type="ARBA" id="ARBA00022630"/>
    </source>
</evidence>
<evidence type="ECO:0000256" key="3">
    <source>
        <dbReference type="ARBA" id="ARBA00023002"/>
    </source>
</evidence>